<feature type="compositionally biased region" description="Basic and acidic residues" evidence="1">
    <location>
        <begin position="8"/>
        <end position="17"/>
    </location>
</feature>
<dbReference type="Proteomes" id="UP000019678">
    <property type="component" value="Unassembled WGS sequence"/>
</dbReference>
<comment type="caution">
    <text evidence="3">The sequence shown here is derived from an EMBL/GenBank/DDBJ whole genome shotgun (WGS) entry which is preliminary data.</text>
</comment>
<keyword evidence="2" id="KW-0472">Membrane</keyword>
<name>A0A017T875_9BACT</name>
<keyword evidence="2" id="KW-1133">Transmembrane helix</keyword>
<keyword evidence="4" id="KW-1185">Reference proteome</keyword>
<evidence type="ECO:0000313" key="4">
    <source>
        <dbReference type="Proteomes" id="UP000019678"/>
    </source>
</evidence>
<evidence type="ECO:0000256" key="2">
    <source>
        <dbReference type="SAM" id="Phobius"/>
    </source>
</evidence>
<organism evidence="3 4">
    <name type="scientific">Chondromyces apiculatus DSM 436</name>
    <dbReference type="NCBI Taxonomy" id="1192034"/>
    <lineage>
        <taxon>Bacteria</taxon>
        <taxon>Pseudomonadati</taxon>
        <taxon>Myxococcota</taxon>
        <taxon>Polyangia</taxon>
        <taxon>Polyangiales</taxon>
        <taxon>Polyangiaceae</taxon>
        <taxon>Chondromyces</taxon>
    </lineage>
</organism>
<keyword evidence="2" id="KW-0812">Transmembrane</keyword>
<dbReference type="EMBL" id="ASRX01000027">
    <property type="protein sequence ID" value="EYF05000.1"/>
    <property type="molecule type" value="Genomic_DNA"/>
</dbReference>
<dbReference type="AlphaFoldDB" id="A0A017T875"/>
<protein>
    <submittedName>
        <fullName evidence="3">Uncharacterized protein</fullName>
    </submittedName>
</protein>
<accession>A0A017T875</accession>
<evidence type="ECO:0000313" key="3">
    <source>
        <dbReference type="EMBL" id="EYF05000.1"/>
    </source>
</evidence>
<gene>
    <name evidence="3" type="ORF">CAP_3590</name>
</gene>
<sequence>MGSQSESNDGHCDDANRCDPTGRQLREDASGAGDVSTVLFIVGGAVLAGGVVLFATAPSPTKTSDEKSAQGGPRTQVSLGLGSIQARVTF</sequence>
<feature type="region of interest" description="Disordered" evidence="1">
    <location>
        <begin position="57"/>
        <end position="78"/>
    </location>
</feature>
<feature type="transmembrane region" description="Helical" evidence="2">
    <location>
        <begin position="35"/>
        <end position="57"/>
    </location>
</feature>
<proteinExistence type="predicted"/>
<reference evidence="3 4" key="1">
    <citation type="submission" date="2013-05" db="EMBL/GenBank/DDBJ databases">
        <title>Genome assembly of Chondromyces apiculatus DSM 436.</title>
        <authorList>
            <person name="Sharma G."/>
            <person name="Khatri I."/>
            <person name="Kaur C."/>
            <person name="Mayilraj S."/>
            <person name="Subramanian S."/>
        </authorList>
    </citation>
    <scope>NUCLEOTIDE SEQUENCE [LARGE SCALE GENOMIC DNA]</scope>
    <source>
        <strain evidence="3 4">DSM 436</strain>
    </source>
</reference>
<feature type="region of interest" description="Disordered" evidence="1">
    <location>
        <begin position="1"/>
        <end position="31"/>
    </location>
</feature>
<evidence type="ECO:0000256" key="1">
    <source>
        <dbReference type="SAM" id="MobiDB-lite"/>
    </source>
</evidence>